<comment type="caution">
    <text evidence="1">The sequence shown here is derived from an EMBL/GenBank/DDBJ whole genome shotgun (WGS) entry which is preliminary data.</text>
</comment>
<dbReference type="AlphaFoldDB" id="A0A0F9IR96"/>
<organism evidence="1">
    <name type="scientific">marine sediment metagenome</name>
    <dbReference type="NCBI Taxonomy" id="412755"/>
    <lineage>
        <taxon>unclassified sequences</taxon>
        <taxon>metagenomes</taxon>
        <taxon>ecological metagenomes</taxon>
    </lineage>
</organism>
<reference evidence="1" key="1">
    <citation type="journal article" date="2015" name="Nature">
        <title>Complex archaea that bridge the gap between prokaryotes and eukaryotes.</title>
        <authorList>
            <person name="Spang A."/>
            <person name="Saw J.H."/>
            <person name="Jorgensen S.L."/>
            <person name="Zaremba-Niedzwiedzka K."/>
            <person name="Martijn J."/>
            <person name="Lind A.E."/>
            <person name="van Eijk R."/>
            <person name="Schleper C."/>
            <person name="Guy L."/>
            <person name="Ettema T.J."/>
        </authorList>
    </citation>
    <scope>NUCLEOTIDE SEQUENCE</scope>
</reference>
<protein>
    <submittedName>
        <fullName evidence="1">Uncharacterized protein</fullName>
    </submittedName>
</protein>
<accession>A0A0F9IR96</accession>
<name>A0A0F9IR96_9ZZZZ</name>
<sequence length="31" mass="3938">MWYINCVCIWNMRKYCNVFNEGRCLTYKKEK</sequence>
<evidence type="ECO:0000313" key="1">
    <source>
        <dbReference type="EMBL" id="KKM22454.1"/>
    </source>
</evidence>
<gene>
    <name evidence="1" type="ORF">LCGC14_1625210</name>
</gene>
<dbReference type="EMBL" id="LAZR01013330">
    <property type="protein sequence ID" value="KKM22454.1"/>
    <property type="molecule type" value="Genomic_DNA"/>
</dbReference>
<proteinExistence type="predicted"/>